<organism evidence="1 2">
    <name type="scientific">Roseomonas acroporae</name>
    <dbReference type="NCBI Taxonomy" id="2937791"/>
    <lineage>
        <taxon>Bacteria</taxon>
        <taxon>Pseudomonadati</taxon>
        <taxon>Pseudomonadota</taxon>
        <taxon>Alphaproteobacteria</taxon>
        <taxon>Acetobacterales</taxon>
        <taxon>Roseomonadaceae</taxon>
        <taxon>Roseomonas</taxon>
    </lineage>
</organism>
<dbReference type="EMBL" id="JALPRX010000165">
    <property type="protein sequence ID" value="MCK8788010.1"/>
    <property type="molecule type" value="Genomic_DNA"/>
</dbReference>
<protein>
    <submittedName>
        <fullName evidence="1">Uncharacterized protein</fullName>
    </submittedName>
</protein>
<keyword evidence="2" id="KW-1185">Reference proteome</keyword>
<sequence>MSTLYQPSFAAGELAPGLHYRSDLAKWRAGAKRLVNFFVHPQGGISNRAGTQYTGTAKATAAVRLIPFTFNVDQTYALEFGAGYIRFISGGAYLTVAGAPLEVATPYAAGELFALKYVQSNDVLTITHPAHAPQTLRRLGVTTWDFGPVDFGAQLGQVTGLTATAQSDSVPGGTPTPSMRGFRYAVAAARRSPPDYGPLSADATCSNYDLGYNGTNGTRNTLHWDTLPGASFYNVYRFYQGGWGFIGATEDQTFVDTNALPDLADGPVEANDPFVDGWPATVGYYQQRQVFGGGTATPQTLNFSRSANFTSFDTANPLQPDDAITATLASRESNSIRHLIALQDLIVLTASAAWSVSGGDSGVLTAASILVKPQVFVGASDVPPLTVNFDLLYVQAKGAAVRGLAYNNVANGYVGQDLSVLSAHLFTGYTIVDWAWCAEPHKVVWAVRSDGVLLGFTFLREQEVYAWHRHETDGQFLSVCSVSEDGEDVLYCAVRRGGAITVERMRSRRIGPQGTNPAEAWFVDCGLQYRGAPATTISGLGHLEGRTVAILADGNVVTPRAVAGGTITLDRPASIVTVGLPFTALAETLPLDLGQQGGTIIGKRKRVSQVRLAVENTRGLEVAISPERAEREPQWREFKERRFEAWGAPTALLTGTEELNVAGEWDHYGSMLIRQTRPLPCTVLGIMPEVEVGS</sequence>
<comment type="caution">
    <text evidence="1">The sequence shown here is derived from an EMBL/GenBank/DDBJ whole genome shotgun (WGS) entry which is preliminary data.</text>
</comment>
<gene>
    <name evidence="1" type="ORF">M0638_27005</name>
</gene>
<evidence type="ECO:0000313" key="2">
    <source>
        <dbReference type="Proteomes" id="UP001139516"/>
    </source>
</evidence>
<accession>A0A9X2C0D2</accession>
<dbReference type="RefSeq" id="WP_248670054.1">
    <property type="nucleotide sequence ID" value="NZ_JALPRX010000165.1"/>
</dbReference>
<dbReference type="AlphaFoldDB" id="A0A9X2C0D2"/>
<evidence type="ECO:0000313" key="1">
    <source>
        <dbReference type="EMBL" id="MCK8788010.1"/>
    </source>
</evidence>
<name>A0A9X2C0D2_9PROT</name>
<proteinExistence type="predicted"/>
<dbReference type="Proteomes" id="UP001139516">
    <property type="component" value="Unassembled WGS sequence"/>
</dbReference>
<reference evidence="1" key="1">
    <citation type="submission" date="2022-04" db="EMBL/GenBank/DDBJ databases">
        <title>Roseomonas acroporae sp. nov., isolated from coral Acropora digitifera.</title>
        <authorList>
            <person name="Sun H."/>
        </authorList>
    </citation>
    <scope>NUCLEOTIDE SEQUENCE</scope>
    <source>
        <strain evidence="1">NAR14</strain>
    </source>
</reference>